<sequence length="413" mass="47987">MTPAKHQYSILKQICQHIPAHLVSKLSRSFGIDKQSRTFSCWSHIVSMLHVQIAHSLSLNDVSDTLRNHSGALTPIRRATPPSRNGLSHANRVRDPLMAETLFWEVLSHIQNKHLDFGRGHKYSGLPRRFKRAIYAVDSTTIQLVANCIDWAKHRRRKAAAKCHMQLNLQTFLPQFAIVKEASTHDSTEAYQLCQDLKSGEIAVFDKAYVDFKHLADLDRRELFWVTRAKDNMKYRFVKQNTEPKGNIQYDALIELEMPKSREAYPKKLRLVKAYVEINGEKKLMKFITNNMQWAPSSICDLYKCRWGIEVFFKQIKQTLQLSDFLGHSQKAILWQVWTAMLAYILIRYIGFLGQWKGAFSRLFTLLRGYYSAGWMFLALWLPVGQHVVHRVWLAALSRLICRVLICSKILRK</sequence>
<evidence type="ECO:0000256" key="3">
    <source>
        <dbReference type="ARBA" id="ARBA00023125"/>
    </source>
</evidence>
<dbReference type="AlphaFoldDB" id="A0A1Q2HN50"/>
<feature type="transmembrane region" description="Helical" evidence="5">
    <location>
        <begin position="333"/>
        <end position="351"/>
    </location>
</feature>
<dbReference type="NCBIfam" id="NF033592">
    <property type="entry name" value="transpos_IS4_1"/>
    <property type="match status" value="1"/>
</dbReference>
<evidence type="ECO:0000259" key="6">
    <source>
        <dbReference type="Pfam" id="PF01609"/>
    </source>
</evidence>
<keyword evidence="4" id="KW-0233">DNA recombination</keyword>
<feature type="domain" description="Transposase IS4-like" evidence="6">
    <location>
        <begin position="131"/>
        <end position="346"/>
    </location>
</feature>
<dbReference type="GO" id="GO:0006313">
    <property type="term" value="P:DNA transposition"/>
    <property type="evidence" value="ECO:0007669"/>
    <property type="project" value="InterPro"/>
</dbReference>
<dbReference type="PANTHER" id="PTHR33258">
    <property type="entry name" value="TRANSPOSASE INSL FOR INSERTION SEQUENCE ELEMENT IS186A-RELATED"/>
    <property type="match status" value="1"/>
</dbReference>
<accession>A0A1Q2HN50</accession>
<dbReference type="GO" id="GO:0003677">
    <property type="term" value="F:DNA binding"/>
    <property type="evidence" value="ECO:0007669"/>
    <property type="project" value="UniProtKB-KW"/>
</dbReference>
<keyword evidence="9" id="KW-1185">Reference proteome</keyword>
<proteinExistence type="inferred from homology"/>
<dbReference type="InterPro" id="IPR012337">
    <property type="entry name" value="RNaseH-like_sf"/>
</dbReference>
<dbReference type="Pfam" id="PF01609">
    <property type="entry name" value="DDE_Tnp_1"/>
    <property type="match status" value="1"/>
</dbReference>
<keyword evidence="2" id="KW-0815">Transposition</keyword>
<protein>
    <submittedName>
        <fullName evidence="8">Transposase</fullName>
    </submittedName>
</protein>
<evidence type="ECO:0000256" key="4">
    <source>
        <dbReference type="ARBA" id="ARBA00023172"/>
    </source>
</evidence>
<evidence type="ECO:0000256" key="1">
    <source>
        <dbReference type="ARBA" id="ARBA00010075"/>
    </source>
</evidence>
<dbReference type="InterPro" id="IPR025399">
    <property type="entry name" value="DUF4372"/>
</dbReference>
<dbReference type="PANTHER" id="PTHR33258:SF1">
    <property type="entry name" value="TRANSPOSASE INSL FOR INSERTION SEQUENCE ELEMENT IS186A-RELATED"/>
    <property type="match status" value="1"/>
</dbReference>
<evidence type="ECO:0000256" key="2">
    <source>
        <dbReference type="ARBA" id="ARBA00022578"/>
    </source>
</evidence>
<dbReference type="SUPFAM" id="SSF53098">
    <property type="entry name" value="Ribonuclease H-like"/>
    <property type="match status" value="1"/>
</dbReference>
<keyword evidence="5" id="KW-0812">Transmembrane</keyword>
<evidence type="ECO:0000256" key="5">
    <source>
        <dbReference type="SAM" id="Phobius"/>
    </source>
</evidence>
<dbReference type="KEGG" id="pbu:L21SP3_00570"/>
<dbReference type="STRING" id="1940790.L21SP3_00570"/>
<dbReference type="GO" id="GO:0004803">
    <property type="term" value="F:transposase activity"/>
    <property type="evidence" value="ECO:0007669"/>
    <property type="project" value="InterPro"/>
</dbReference>
<comment type="similarity">
    <text evidence="1">Belongs to the transposase 11 family.</text>
</comment>
<keyword evidence="5" id="KW-0472">Membrane</keyword>
<keyword evidence="3" id="KW-0238">DNA-binding</keyword>
<organism evidence="8 9">
    <name type="scientific">Sedimentisphaera cyanobacteriorum</name>
    <dbReference type="NCBI Taxonomy" id="1940790"/>
    <lineage>
        <taxon>Bacteria</taxon>
        <taxon>Pseudomonadati</taxon>
        <taxon>Planctomycetota</taxon>
        <taxon>Phycisphaerae</taxon>
        <taxon>Sedimentisphaerales</taxon>
        <taxon>Sedimentisphaeraceae</taxon>
        <taxon>Sedimentisphaera</taxon>
    </lineage>
</organism>
<dbReference type="Proteomes" id="UP000188273">
    <property type="component" value="Chromosome"/>
</dbReference>
<feature type="transmembrane region" description="Helical" evidence="5">
    <location>
        <begin position="363"/>
        <end position="382"/>
    </location>
</feature>
<dbReference type="EMBL" id="CP019633">
    <property type="protein sequence ID" value="AQQ08780.1"/>
    <property type="molecule type" value="Genomic_DNA"/>
</dbReference>
<evidence type="ECO:0000313" key="8">
    <source>
        <dbReference type="EMBL" id="AQQ08780.1"/>
    </source>
</evidence>
<dbReference type="InterPro" id="IPR002559">
    <property type="entry name" value="Transposase_11"/>
</dbReference>
<gene>
    <name evidence="8" type="ORF">L21SP3_00570</name>
</gene>
<evidence type="ECO:0000259" key="7">
    <source>
        <dbReference type="Pfam" id="PF14294"/>
    </source>
</evidence>
<dbReference type="InterPro" id="IPR047952">
    <property type="entry name" value="Transpos_IS4"/>
</dbReference>
<name>A0A1Q2HN50_9BACT</name>
<evidence type="ECO:0000313" key="9">
    <source>
        <dbReference type="Proteomes" id="UP000188273"/>
    </source>
</evidence>
<keyword evidence="5" id="KW-1133">Transmembrane helix</keyword>
<reference evidence="9" key="1">
    <citation type="submission" date="2017-02" db="EMBL/GenBank/DDBJ databases">
        <title>Comparative genomics and description of representatives of a novel lineage of planctomycetes thriving in anoxic sediments.</title>
        <authorList>
            <person name="Spring S."/>
            <person name="Bunk B."/>
            <person name="Sproer C."/>
            <person name="Klenk H.-P."/>
        </authorList>
    </citation>
    <scope>NUCLEOTIDE SEQUENCE [LARGE SCALE GENOMIC DNA]</scope>
    <source>
        <strain evidence="9">L21-RPul-D3</strain>
    </source>
</reference>
<feature type="domain" description="DUF4372" evidence="7">
    <location>
        <begin position="6"/>
        <end position="74"/>
    </location>
</feature>
<dbReference type="Pfam" id="PF14294">
    <property type="entry name" value="DUF4372"/>
    <property type="match status" value="1"/>
</dbReference>